<name>A0A974S650_9SPHN</name>
<feature type="transmembrane region" description="Helical" evidence="1">
    <location>
        <begin position="258"/>
        <end position="283"/>
    </location>
</feature>
<feature type="transmembrane region" description="Helical" evidence="1">
    <location>
        <begin position="151"/>
        <end position="170"/>
    </location>
</feature>
<feature type="transmembrane region" description="Helical" evidence="1">
    <location>
        <begin position="216"/>
        <end position="237"/>
    </location>
</feature>
<sequence length="504" mass="55025">MERKRWVLRAGLALTIGLLLFNVAKLLVAAWLALDYAYDLDYGEGIVWQQMRNMLAGTGYAPLRTYPAIVYHYPPVYHLTTAALAWAAGIDELLAGRLVSLLSTFASMLFVGMLTYSAVSKDESTVVRWLSAGVAAACLAMNSTIVEWAVLMRVDMLGCALTLGGLVLSVRAFTRPTLVPLAALVFVLAVYTKQTNIAGPAAAFVALWFIRPRSALALLGWCAGLGLIALAVLTLTTEGGFLRHILFYNVNRLDWKRWQLLMEVMPSQAPLIAAACFAIYAAWRRLAEGGYAALRTRTGGDETNATLLLLLSFVAVKTAMLPMILKSGSSTNYLIEWSCGIATLAGLAAVPVLRVAHRGDAWPSPILVACLTIALPISAWWTPAVNIDRPALRARDVRMAGIVNRIRASAKPVVTDDMVLLIRAGRPVEYEPAIAAELGYSGVYDEAGFVAKIRRGDFGFFLTRGDRSSRLFNERYNPRVADAIDAVYPLKERDGDLVFHLPSR</sequence>
<organism evidence="2 3">
    <name type="scientific">Sphingomonas aliaeris</name>
    <dbReference type="NCBI Taxonomy" id="2759526"/>
    <lineage>
        <taxon>Bacteria</taxon>
        <taxon>Pseudomonadati</taxon>
        <taxon>Pseudomonadota</taxon>
        <taxon>Alphaproteobacteria</taxon>
        <taxon>Sphingomonadales</taxon>
        <taxon>Sphingomonadaceae</taxon>
        <taxon>Sphingomonas</taxon>
    </lineage>
</organism>
<keyword evidence="1" id="KW-0472">Membrane</keyword>
<feature type="transmembrane region" description="Helical" evidence="1">
    <location>
        <begin position="182"/>
        <end position="210"/>
    </location>
</feature>
<keyword evidence="3" id="KW-1185">Reference proteome</keyword>
<evidence type="ECO:0000313" key="2">
    <source>
        <dbReference type="EMBL" id="QQV79121.1"/>
    </source>
</evidence>
<feature type="transmembrane region" description="Helical" evidence="1">
    <location>
        <begin position="337"/>
        <end position="356"/>
    </location>
</feature>
<reference evidence="3" key="1">
    <citation type="submission" date="2020-09" db="EMBL/GenBank/DDBJ databases">
        <title>Sphingomonas sp., a new species isolated from pork steak.</title>
        <authorList>
            <person name="Heidler von Heilborn D."/>
        </authorList>
    </citation>
    <scope>NUCLEOTIDE SEQUENCE [LARGE SCALE GENOMIC DNA]</scope>
</reference>
<feature type="transmembrane region" description="Helical" evidence="1">
    <location>
        <begin position="98"/>
        <end position="119"/>
    </location>
</feature>
<evidence type="ECO:0000313" key="3">
    <source>
        <dbReference type="Proteomes" id="UP000595894"/>
    </source>
</evidence>
<dbReference type="AlphaFoldDB" id="A0A974S650"/>
<keyword evidence="1" id="KW-0812">Transmembrane</keyword>
<keyword evidence="1" id="KW-1133">Transmembrane helix</keyword>
<evidence type="ECO:0000256" key="1">
    <source>
        <dbReference type="SAM" id="Phobius"/>
    </source>
</evidence>
<proteinExistence type="predicted"/>
<feature type="transmembrane region" description="Helical" evidence="1">
    <location>
        <begin position="362"/>
        <end position="385"/>
    </location>
</feature>
<accession>A0A974S650</accession>
<dbReference type="Proteomes" id="UP000595894">
    <property type="component" value="Chromosome"/>
</dbReference>
<gene>
    <name evidence="2" type="ORF">H5J25_16375</name>
</gene>
<feature type="transmembrane region" description="Helical" evidence="1">
    <location>
        <begin position="126"/>
        <end position="145"/>
    </location>
</feature>
<protein>
    <submittedName>
        <fullName evidence="2">Uncharacterized protein</fullName>
    </submittedName>
</protein>
<dbReference type="KEGG" id="sari:H5J25_16375"/>
<feature type="transmembrane region" description="Helical" evidence="1">
    <location>
        <begin position="303"/>
        <end position="325"/>
    </location>
</feature>
<dbReference type="EMBL" id="CP061035">
    <property type="protein sequence ID" value="QQV79121.1"/>
    <property type="molecule type" value="Genomic_DNA"/>
</dbReference>